<accession>A0A7I7RHH4</accession>
<protein>
    <submittedName>
        <fullName evidence="1">Type VII secretion-associated protein</fullName>
    </submittedName>
</protein>
<proteinExistence type="predicted"/>
<name>A0A7I7RHH4_MYCCF</name>
<dbReference type="Proteomes" id="UP000466431">
    <property type="component" value="Chromosome"/>
</dbReference>
<reference evidence="1 2" key="1">
    <citation type="journal article" date="2019" name="Emerg. Microbes Infect.">
        <title>Comprehensive subspecies identification of 175 nontuberculous mycobacteria species based on 7547 genomic profiles.</title>
        <authorList>
            <person name="Matsumoto Y."/>
            <person name="Kinjo T."/>
            <person name="Motooka D."/>
            <person name="Nabeya D."/>
            <person name="Jung N."/>
            <person name="Uechi K."/>
            <person name="Horii T."/>
            <person name="Iida T."/>
            <person name="Fujita J."/>
            <person name="Nakamura S."/>
        </authorList>
    </citation>
    <scope>NUCLEOTIDE SEQUENCE [LARGE SCALE GENOMIC DNA]</scope>
    <source>
        <strain evidence="1 2">JCM 18439</strain>
    </source>
</reference>
<sequence>MSHAVVEVGPSRVRGPTCLEQELVSVALDAIDDDLALLGERAVSVPELWAELMCAAAGGADAVVLVCPTWWPSARIDRVRAAAEQAARAVEVLGRTAVLQNDSRATVVEIGPELIVVTRVGARAVVIADHDGDVAEEVTAAVGLAGPVLIDAPAYMYAGRSVDEIVKRLCRSGISARLIDEVAVRRAAARQVPPSDVAPGQDGRRRRRTAVTAGVVVTTVTVCGGLGLRGGGAEPPVTPTSLLVEGRVEMLVPAAWPVQRITSGPGSARVEVVSPSDDDVRLHLTQSVGPPETDHARTAASLRAALAEEPGDVFVDFDASASPAGRVAVSYRELRPDRHVAWTVLVDGRVRIAIGCQSAPGRESAVRDVCDQAIRSARAIA</sequence>
<dbReference type="KEGG" id="mcee:MCEL_22380"/>
<keyword evidence="2" id="KW-1185">Reference proteome</keyword>
<dbReference type="AlphaFoldDB" id="A0A7I7RHH4"/>
<dbReference type="NCBIfam" id="TIGR03931">
    <property type="entry name" value="T7SS_Rv3446c"/>
    <property type="match status" value="1"/>
</dbReference>
<evidence type="ECO:0000313" key="2">
    <source>
        <dbReference type="Proteomes" id="UP000466431"/>
    </source>
</evidence>
<dbReference type="EMBL" id="AP022591">
    <property type="protein sequence ID" value="BBY43943.1"/>
    <property type="molecule type" value="Genomic_DNA"/>
</dbReference>
<dbReference type="InterPro" id="IPR023840">
    <property type="entry name" value="T7SS_Rv3446c"/>
</dbReference>
<organism evidence="1 2">
    <name type="scientific">Mycolicibacterium celeriflavum</name>
    <name type="common">Mycobacterium celeriflavum</name>
    <dbReference type="NCBI Taxonomy" id="1249101"/>
    <lineage>
        <taxon>Bacteria</taxon>
        <taxon>Bacillati</taxon>
        <taxon>Actinomycetota</taxon>
        <taxon>Actinomycetes</taxon>
        <taxon>Mycobacteriales</taxon>
        <taxon>Mycobacteriaceae</taxon>
        <taxon>Mycolicibacterium</taxon>
    </lineage>
</organism>
<evidence type="ECO:0000313" key="1">
    <source>
        <dbReference type="EMBL" id="BBY43943.1"/>
    </source>
</evidence>
<gene>
    <name evidence="1" type="ORF">MCEL_22380</name>
</gene>